<accession>A0ABM3YE25</accession>
<sequence length="97" mass="11202">MTKGTSSFRKRHNKMHTLCQRCSSKAYRLQKSTCGKSGYPAKHKHRYDWSIKAKRQNTTRTSQMRHLKTVCRRLRHGFCEGMIPRSKRAAAATSSSS</sequence>
<dbReference type="Proteomes" id="UP001652624">
    <property type="component" value="Chromosome 1"/>
</dbReference>
<keyword evidence="9" id="KW-0862">Zinc</keyword>
<dbReference type="InterPro" id="IPR001569">
    <property type="entry name" value="Ribosomal_eL37"/>
</dbReference>
<evidence type="ECO:0000256" key="5">
    <source>
        <dbReference type="ARBA" id="ARBA00022553"/>
    </source>
</evidence>
<evidence type="ECO:0000256" key="2">
    <source>
        <dbReference type="ARBA" id="ARBA00009805"/>
    </source>
</evidence>
<dbReference type="InterPro" id="IPR011331">
    <property type="entry name" value="Ribosomal_eL37/eL43"/>
</dbReference>
<reference evidence="17" key="1">
    <citation type="submission" date="2025-05" db="UniProtKB">
        <authorList>
            <consortium name="RefSeq"/>
        </authorList>
    </citation>
    <scope>NUCLEOTIDE SEQUENCE [LARGE SCALE GENOMIC DNA]</scope>
</reference>
<gene>
    <name evidence="18" type="primary">LOC107522481</name>
</gene>
<keyword evidence="17" id="KW-1185">Reference proteome</keyword>
<keyword evidence="4" id="KW-0963">Cytoplasm</keyword>
<keyword evidence="7" id="KW-0699">rRNA-binding</keyword>
<evidence type="ECO:0000256" key="16">
    <source>
        <dbReference type="ARBA" id="ARBA00035332"/>
    </source>
</evidence>
<evidence type="ECO:0000256" key="4">
    <source>
        <dbReference type="ARBA" id="ARBA00022490"/>
    </source>
</evidence>
<evidence type="ECO:0000256" key="15">
    <source>
        <dbReference type="ARBA" id="ARBA00035225"/>
    </source>
</evidence>
<comment type="subcellular location">
    <subcellularLocation>
        <location evidence="1">Cytoplasm</location>
    </subcellularLocation>
</comment>
<keyword evidence="10" id="KW-0694">RNA-binding</keyword>
<evidence type="ECO:0000313" key="18">
    <source>
        <dbReference type="RefSeq" id="XP_060059319.1"/>
    </source>
</evidence>
<comment type="function">
    <text evidence="14">Component of the large ribosomal subunit. The ribosome is a large ribonucleoprotein complex responsible for the synthesis of proteins in the cell.</text>
</comment>
<evidence type="ECO:0000256" key="13">
    <source>
        <dbReference type="ARBA" id="ARBA00023274"/>
    </source>
</evidence>
<evidence type="ECO:0000256" key="7">
    <source>
        <dbReference type="ARBA" id="ARBA00022730"/>
    </source>
</evidence>
<dbReference type="RefSeq" id="XP_060059319.1">
    <property type="nucleotide sequence ID" value="XM_060203336.1"/>
</dbReference>
<evidence type="ECO:0000256" key="10">
    <source>
        <dbReference type="ARBA" id="ARBA00022884"/>
    </source>
</evidence>
<comment type="similarity">
    <text evidence="2">Belongs to the eukaryotic ribosomal protein eL37 family.</text>
</comment>
<keyword evidence="5" id="KW-0597">Phosphoprotein</keyword>
<dbReference type="SUPFAM" id="SSF57829">
    <property type="entry name" value="Zn-binding ribosomal proteins"/>
    <property type="match status" value="1"/>
</dbReference>
<evidence type="ECO:0000256" key="14">
    <source>
        <dbReference type="ARBA" id="ARBA00034092"/>
    </source>
</evidence>
<protein>
    <recommendedName>
        <fullName evidence="15">Large ribosomal subunit protein eL37</fullName>
    </recommendedName>
    <alternativeName>
        <fullName evidence="16">60S ribosomal protein L37</fullName>
    </alternativeName>
</protein>
<evidence type="ECO:0000256" key="8">
    <source>
        <dbReference type="ARBA" id="ARBA00022771"/>
    </source>
</evidence>
<dbReference type="GeneID" id="107522481"/>
<proteinExistence type="inferred from homology"/>
<evidence type="ECO:0000256" key="3">
    <source>
        <dbReference type="ARBA" id="ARBA00011133"/>
    </source>
</evidence>
<evidence type="ECO:0000256" key="6">
    <source>
        <dbReference type="ARBA" id="ARBA00022723"/>
    </source>
</evidence>
<evidence type="ECO:0000313" key="17">
    <source>
        <dbReference type="Proteomes" id="UP001652624"/>
    </source>
</evidence>
<dbReference type="InterPro" id="IPR011332">
    <property type="entry name" value="Ribosomal_zn-bd"/>
</dbReference>
<dbReference type="Gene3D" id="2.20.25.30">
    <property type="match status" value="1"/>
</dbReference>
<organism evidence="17 18">
    <name type="scientific">Erinaceus europaeus</name>
    <name type="common">Western European hedgehog</name>
    <dbReference type="NCBI Taxonomy" id="9365"/>
    <lineage>
        <taxon>Eukaryota</taxon>
        <taxon>Metazoa</taxon>
        <taxon>Chordata</taxon>
        <taxon>Craniata</taxon>
        <taxon>Vertebrata</taxon>
        <taxon>Euteleostomi</taxon>
        <taxon>Mammalia</taxon>
        <taxon>Eutheria</taxon>
        <taxon>Laurasiatheria</taxon>
        <taxon>Eulipotyphla</taxon>
        <taxon>Erinaceidae</taxon>
        <taxon>Erinaceinae</taxon>
        <taxon>Erinaceus</taxon>
    </lineage>
</organism>
<keyword evidence="12" id="KW-0007">Acetylation</keyword>
<evidence type="ECO:0000256" key="1">
    <source>
        <dbReference type="ARBA" id="ARBA00004496"/>
    </source>
</evidence>
<dbReference type="PANTHER" id="PTHR10768">
    <property type="entry name" value="60S RIBOSOMAL PROTEIN L37"/>
    <property type="match status" value="1"/>
</dbReference>
<reference evidence="18" key="2">
    <citation type="submission" date="2025-08" db="UniProtKB">
        <authorList>
            <consortium name="RefSeq"/>
        </authorList>
    </citation>
    <scope>IDENTIFICATION</scope>
</reference>
<dbReference type="Pfam" id="PF01907">
    <property type="entry name" value="Ribosomal_L37e"/>
    <property type="match status" value="1"/>
</dbReference>
<evidence type="ECO:0000256" key="9">
    <source>
        <dbReference type="ARBA" id="ARBA00022833"/>
    </source>
</evidence>
<evidence type="ECO:0000256" key="11">
    <source>
        <dbReference type="ARBA" id="ARBA00022980"/>
    </source>
</evidence>
<keyword evidence="11" id="KW-0689">Ribosomal protein</keyword>
<keyword evidence="8" id="KW-0863">Zinc-finger</keyword>
<name>A0ABM3YE25_ERIEU</name>
<evidence type="ECO:0000256" key="12">
    <source>
        <dbReference type="ARBA" id="ARBA00022990"/>
    </source>
</evidence>
<dbReference type="PANTHER" id="PTHR10768:SF22">
    <property type="entry name" value="LARGE RIBOSOMAL SUBUNIT PROTEIN EL37"/>
    <property type="match status" value="1"/>
</dbReference>
<keyword evidence="6" id="KW-0479">Metal-binding</keyword>
<comment type="subunit">
    <text evidence="3">Component of the large ribosomal subunit.</text>
</comment>
<keyword evidence="13" id="KW-0687">Ribonucleoprotein</keyword>